<dbReference type="Proteomes" id="UP001153636">
    <property type="component" value="Chromosome 8"/>
</dbReference>
<evidence type="ECO:0000313" key="2">
    <source>
        <dbReference type="Proteomes" id="UP001153636"/>
    </source>
</evidence>
<proteinExistence type="predicted"/>
<protein>
    <submittedName>
        <fullName evidence="1">Uncharacterized protein</fullName>
    </submittedName>
</protein>
<reference evidence="1" key="1">
    <citation type="submission" date="2022-01" db="EMBL/GenBank/DDBJ databases">
        <authorList>
            <person name="King R."/>
        </authorList>
    </citation>
    <scope>NUCLEOTIDE SEQUENCE</scope>
</reference>
<dbReference type="EMBL" id="OV651820">
    <property type="protein sequence ID" value="CAH1114719.1"/>
    <property type="molecule type" value="Genomic_DNA"/>
</dbReference>
<dbReference type="AlphaFoldDB" id="A0A9P0DAA0"/>
<gene>
    <name evidence="1" type="ORF">PSYICH_LOCUS14461</name>
</gene>
<name>A0A9P0DAA0_9CUCU</name>
<keyword evidence="2" id="KW-1185">Reference proteome</keyword>
<organism evidence="1 2">
    <name type="scientific">Psylliodes chrysocephalus</name>
    <dbReference type="NCBI Taxonomy" id="3402493"/>
    <lineage>
        <taxon>Eukaryota</taxon>
        <taxon>Metazoa</taxon>
        <taxon>Ecdysozoa</taxon>
        <taxon>Arthropoda</taxon>
        <taxon>Hexapoda</taxon>
        <taxon>Insecta</taxon>
        <taxon>Pterygota</taxon>
        <taxon>Neoptera</taxon>
        <taxon>Endopterygota</taxon>
        <taxon>Coleoptera</taxon>
        <taxon>Polyphaga</taxon>
        <taxon>Cucujiformia</taxon>
        <taxon>Chrysomeloidea</taxon>
        <taxon>Chrysomelidae</taxon>
        <taxon>Galerucinae</taxon>
        <taxon>Alticini</taxon>
        <taxon>Psylliodes</taxon>
    </lineage>
</organism>
<accession>A0A9P0DAA0</accession>
<evidence type="ECO:0000313" key="1">
    <source>
        <dbReference type="EMBL" id="CAH1114719.1"/>
    </source>
</evidence>
<sequence>MECDKNFGLVNQKSRAEVPEDWLQILEDARHSPTPFNIINVNHTLFRSWTKFLYNSYPKKSPCPSRTIREINIQRRALLQYRTTYNGAWESASLQGKRRKSSRLPVCHLKDYEFRLPEYSCEGQLPISAKKFRDIQHLKKFCSRAAQEFFANLPLQ</sequence>
<dbReference type="OrthoDB" id="6755725at2759"/>